<evidence type="ECO:0000313" key="3">
    <source>
        <dbReference type="EMBL" id="MBP2450765.1"/>
    </source>
</evidence>
<dbReference type="Pfam" id="PF02371">
    <property type="entry name" value="Transposase_20"/>
    <property type="match status" value="1"/>
</dbReference>
<feature type="domain" description="Transposase IS110-like N-terminal" evidence="1">
    <location>
        <begin position="18"/>
        <end position="170"/>
    </location>
</feature>
<dbReference type="EMBL" id="JAGIOP010000001">
    <property type="protein sequence ID" value="MBP2450765.1"/>
    <property type="molecule type" value="Genomic_DNA"/>
</dbReference>
<keyword evidence="4" id="KW-1185">Reference proteome</keyword>
<protein>
    <submittedName>
        <fullName evidence="3">Transposase</fullName>
    </submittedName>
</protein>
<dbReference type="Pfam" id="PF01548">
    <property type="entry name" value="DEDD_Tnp_IS110"/>
    <property type="match status" value="1"/>
</dbReference>
<dbReference type="InterPro" id="IPR003346">
    <property type="entry name" value="Transposase_20"/>
</dbReference>
<accession>A0ABS4ZMP9</accession>
<gene>
    <name evidence="3" type="ORF">JOF57_000650</name>
</gene>
<dbReference type="Proteomes" id="UP000694460">
    <property type="component" value="Unassembled WGS sequence"/>
</dbReference>
<feature type="domain" description="Transposase IS116/IS110/IS902 C-terminal" evidence="2">
    <location>
        <begin position="278"/>
        <end position="362"/>
    </location>
</feature>
<dbReference type="InterPro" id="IPR002525">
    <property type="entry name" value="Transp_IS110-like_N"/>
</dbReference>
<sequence>MKYAPTVLATEPANGLTCGIDWARDDHAVSIVDARGREVHRNTIEHSAAGLRTLPAQLARMGISEVAIERPDGPLVDGLLAAGITVVVISPNQLKNLRGRYGSAGNKDDRFDAFVLADTLRTDRTRLRPLVPDSPATTALRAACRARKDLIGHRVALANQLREHLNRAFPGAVGLFADIDSMISLSFLTRFDCQDRADWLTPKRLGAWLASVSYTGGMDPAVLHARLVAAPRGATGEEGVAHAHITGALVATLKTLVEQIKTLSDEIADQLAAHADAHIFTSLPRSGKIRAAKLLAEIGDCRGRFPTPESLACLAGVAPSTRQSGTMRSVGFRWSCDKHLRDAVTDFAADSRHANPWAAELYNRARANKHDHSHATRIVARAWLYVIWHCWQDRVAYDPTQHRALQTLLDDQKPAA</sequence>
<organism evidence="3 4">
    <name type="scientific">Mycolicibacterium lutetiense</name>
    <dbReference type="NCBI Taxonomy" id="1641992"/>
    <lineage>
        <taxon>Bacteria</taxon>
        <taxon>Bacillati</taxon>
        <taxon>Actinomycetota</taxon>
        <taxon>Actinomycetes</taxon>
        <taxon>Mycobacteriales</taxon>
        <taxon>Mycobacteriaceae</taxon>
        <taxon>Mycolicibacterium</taxon>
    </lineage>
</organism>
<proteinExistence type="predicted"/>
<name>A0ABS4ZMP9_9MYCO</name>
<dbReference type="InterPro" id="IPR047650">
    <property type="entry name" value="Transpos_IS110"/>
</dbReference>
<evidence type="ECO:0000313" key="4">
    <source>
        <dbReference type="Proteomes" id="UP000694460"/>
    </source>
</evidence>
<evidence type="ECO:0000259" key="2">
    <source>
        <dbReference type="Pfam" id="PF02371"/>
    </source>
</evidence>
<dbReference type="PANTHER" id="PTHR33055">
    <property type="entry name" value="TRANSPOSASE FOR INSERTION SEQUENCE ELEMENT IS1111A"/>
    <property type="match status" value="1"/>
</dbReference>
<evidence type="ECO:0000259" key="1">
    <source>
        <dbReference type="Pfam" id="PF01548"/>
    </source>
</evidence>
<comment type="caution">
    <text evidence="3">The sequence shown here is derived from an EMBL/GenBank/DDBJ whole genome shotgun (WGS) entry which is preliminary data.</text>
</comment>
<dbReference type="PANTHER" id="PTHR33055:SF3">
    <property type="entry name" value="PUTATIVE TRANSPOSASE FOR IS117-RELATED"/>
    <property type="match status" value="1"/>
</dbReference>
<reference evidence="3 4" key="1">
    <citation type="submission" date="2021-03" db="EMBL/GenBank/DDBJ databases">
        <title>Sequencing the genomes of 1000 actinobacteria strains.</title>
        <authorList>
            <person name="Klenk H.-P."/>
        </authorList>
    </citation>
    <scope>NUCLEOTIDE SEQUENCE [LARGE SCALE GENOMIC DNA]</scope>
    <source>
        <strain evidence="3 4">DSM 46713</strain>
    </source>
</reference>
<dbReference type="NCBIfam" id="NF033542">
    <property type="entry name" value="transpos_IS110"/>
    <property type="match status" value="1"/>
</dbReference>
<dbReference type="RefSeq" id="WP_209913580.1">
    <property type="nucleotide sequence ID" value="NZ_JAGIOP010000001.1"/>
</dbReference>